<feature type="domain" description="Multidrug resistance protein MdtA-like barrel-sandwich hybrid" evidence="4">
    <location>
        <begin position="61"/>
        <end position="225"/>
    </location>
</feature>
<dbReference type="GeneID" id="67181534"/>
<evidence type="ECO:0000259" key="4">
    <source>
        <dbReference type="Pfam" id="PF25917"/>
    </source>
</evidence>
<keyword evidence="7" id="KW-1185">Reference proteome</keyword>
<feature type="compositionally biased region" description="Polar residues" evidence="3">
    <location>
        <begin position="371"/>
        <end position="380"/>
    </location>
</feature>
<dbReference type="PANTHER" id="PTHR30469:SF33">
    <property type="entry name" value="SLR1207 PROTEIN"/>
    <property type="match status" value="1"/>
</dbReference>
<dbReference type="AlphaFoldDB" id="E1SLY5"/>
<accession>E1SLY5</accession>
<evidence type="ECO:0000256" key="1">
    <source>
        <dbReference type="ARBA" id="ARBA00009477"/>
    </source>
</evidence>
<dbReference type="Gene3D" id="2.40.50.100">
    <property type="match status" value="2"/>
</dbReference>
<dbReference type="Pfam" id="PF25954">
    <property type="entry name" value="Beta-barrel_RND_2"/>
    <property type="match status" value="1"/>
</dbReference>
<keyword evidence="2" id="KW-0175">Coiled coil</keyword>
<feature type="region of interest" description="Disordered" evidence="3">
    <location>
        <begin position="360"/>
        <end position="380"/>
    </location>
</feature>
<evidence type="ECO:0000256" key="2">
    <source>
        <dbReference type="SAM" id="Coils"/>
    </source>
</evidence>
<dbReference type="InterPro" id="IPR058625">
    <property type="entry name" value="MdtA-like_BSH"/>
</dbReference>
<dbReference type="EMBL" id="CP002209">
    <property type="protein sequence ID" value="ADN75517.1"/>
    <property type="molecule type" value="Genomic_DNA"/>
</dbReference>
<dbReference type="InterPro" id="IPR058792">
    <property type="entry name" value="Beta-barrel_RND_2"/>
</dbReference>
<protein>
    <submittedName>
        <fullName evidence="6">Efflux transporter, RND family, MFP subunit</fullName>
    </submittedName>
</protein>
<evidence type="ECO:0000313" key="6">
    <source>
        <dbReference type="EMBL" id="ADN75517.1"/>
    </source>
</evidence>
<dbReference type="RefSeq" id="WP_013344823.1">
    <property type="nucleotide sequence ID" value="NC_014541.1"/>
</dbReference>
<reference evidence="6 7" key="1">
    <citation type="journal article" date="2010" name="Stand. Genomic Sci.">
        <title>Complete genome sequence of Ferrimonas balearica type strain (PAT).</title>
        <authorList>
            <person name="Nolan M."/>
            <person name="Sikorski J."/>
            <person name="Davenport K."/>
            <person name="Lucas S."/>
            <person name="Glavina Del Rio T."/>
            <person name="Tice H."/>
            <person name="Cheng J."/>
            <person name="Goodwin L."/>
            <person name="Pitluck S."/>
            <person name="Liolios K."/>
            <person name="Ivanova N."/>
            <person name="Mavromatis K."/>
            <person name="Ovchinnikova G."/>
            <person name="Pati A."/>
            <person name="Chen A."/>
            <person name="Palaniappan K."/>
            <person name="Land M."/>
            <person name="Hauser L."/>
            <person name="Chang Y."/>
            <person name="Jeffries C."/>
            <person name="Tapia R."/>
            <person name="Brettin T."/>
            <person name="Detter J."/>
            <person name="Han C."/>
            <person name="Yasawong M."/>
            <person name="Rohde M."/>
            <person name="Tindall B."/>
            <person name="Goker M."/>
            <person name="Woyke T."/>
            <person name="Bristow J."/>
            <person name="Eisen J."/>
            <person name="Markowitz V."/>
            <person name="Hugenholtz P."/>
            <person name="Kyrpides N."/>
            <person name="Klenk H."/>
            <person name="Lapidus A."/>
        </authorList>
    </citation>
    <scope>NUCLEOTIDE SEQUENCE [LARGE SCALE GENOMIC DNA]</scope>
    <source>
        <strain evidence="7">DSM 9799 / CCM 4581 / KCTC 23876 / PAT</strain>
    </source>
</reference>
<dbReference type="KEGG" id="fbl:Fbal_1312"/>
<evidence type="ECO:0000256" key="3">
    <source>
        <dbReference type="SAM" id="MobiDB-lite"/>
    </source>
</evidence>
<dbReference type="eggNOG" id="COG0845">
    <property type="taxonomic scope" value="Bacteria"/>
</dbReference>
<dbReference type="Pfam" id="PF25917">
    <property type="entry name" value="BSH_RND"/>
    <property type="match status" value="1"/>
</dbReference>
<dbReference type="GO" id="GO:0015562">
    <property type="term" value="F:efflux transmembrane transporter activity"/>
    <property type="evidence" value="ECO:0007669"/>
    <property type="project" value="TreeGrafter"/>
</dbReference>
<organism evidence="6 7">
    <name type="scientific">Ferrimonas balearica (strain DSM 9799 / CCM 4581 / KCTC 23876 / PAT)</name>
    <dbReference type="NCBI Taxonomy" id="550540"/>
    <lineage>
        <taxon>Bacteria</taxon>
        <taxon>Pseudomonadati</taxon>
        <taxon>Pseudomonadota</taxon>
        <taxon>Gammaproteobacteria</taxon>
        <taxon>Alteromonadales</taxon>
        <taxon>Ferrimonadaceae</taxon>
        <taxon>Ferrimonas</taxon>
    </lineage>
</organism>
<gene>
    <name evidence="6" type="ordered locus">Fbal_1312</name>
</gene>
<name>E1SLY5_FERBD</name>
<dbReference type="Gene3D" id="2.40.30.170">
    <property type="match status" value="1"/>
</dbReference>
<dbReference type="HOGENOM" id="CLU_018816_14_1_6"/>
<dbReference type="SUPFAM" id="SSF111369">
    <property type="entry name" value="HlyD-like secretion proteins"/>
    <property type="match status" value="1"/>
</dbReference>
<evidence type="ECO:0000313" key="7">
    <source>
        <dbReference type="Proteomes" id="UP000006683"/>
    </source>
</evidence>
<proteinExistence type="inferred from homology"/>
<dbReference type="Proteomes" id="UP000006683">
    <property type="component" value="Chromosome"/>
</dbReference>
<feature type="coiled-coil region" evidence="2">
    <location>
        <begin position="121"/>
        <end position="186"/>
    </location>
</feature>
<dbReference type="PANTHER" id="PTHR30469">
    <property type="entry name" value="MULTIDRUG RESISTANCE PROTEIN MDTA"/>
    <property type="match status" value="1"/>
</dbReference>
<feature type="domain" description="CusB-like beta-barrel" evidence="5">
    <location>
        <begin position="239"/>
        <end position="313"/>
    </location>
</feature>
<dbReference type="OrthoDB" id="9791520at2"/>
<dbReference type="GO" id="GO:1990281">
    <property type="term" value="C:efflux pump complex"/>
    <property type="evidence" value="ECO:0007669"/>
    <property type="project" value="TreeGrafter"/>
</dbReference>
<evidence type="ECO:0000259" key="5">
    <source>
        <dbReference type="Pfam" id="PF25954"/>
    </source>
</evidence>
<comment type="similarity">
    <text evidence="1">Belongs to the membrane fusion protein (MFP) (TC 8.A.1) family.</text>
</comment>
<dbReference type="STRING" id="550540.Fbal_1312"/>
<sequence>MKIRTWLLLAVVALLLGAGWLFGRGGDTTAPAVEYRTETLSRGDINNTVSATGTLAAVDDVIVGAQLSGQITEVYVDFNDTVSAGQLLAQIDPRTFAARVAQSKALVAKTEGDIALQTIVVERARVNFDKAQRDMERAEGLVAANYISADEVDAVETALVQAELDLKQSEAQLAVLKATLEANRASLAQDQIELDRTEIRAPIDGFVIDRTIERGQTVASSLNTPELFTLAKDLSQMEIEAYIDESDIGQLREGQRVDFTVDAFPDQSYVGRVAQIRRAPQDTSGVISYTVIISAPNRSGTLLPGMTANLEIAIDAVRDVSRVSNGALRVASQLDKSQASAERGPLARLAPLGLTEQQQARLQAELPQSRDAMSSRSGQQMRQRMEKVLDEVLTDEQKALRAALKSGKVKLGTLYLLKEGKPEPVSVQLGISDGQYTEVIKPNLDGEAVVVQLRAQRG</sequence>